<gene>
    <name evidence="7" type="ORF">C8D98_1534</name>
</gene>
<name>A0A4R1K8K2_9BACT</name>
<proteinExistence type="inferred from homology"/>
<dbReference type="InterPro" id="IPR007221">
    <property type="entry name" value="MreC"/>
</dbReference>
<dbReference type="RefSeq" id="WP_132873526.1">
    <property type="nucleotide sequence ID" value="NZ_JAJUHT010000001.1"/>
</dbReference>
<evidence type="ECO:0000259" key="6">
    <source>
        <dbReference type="Pfam" id="PF04085"/>
    </source>
</evidence>
<protein>
    <recommendedName>
        <fullName evidence="2">Cell shape-determining protein MreC</fullName>
    </recommendedName>
    <alternativeName>
        <fullName evidence="4">Cell shape protein MreC</fullName>
    </alternativeName>
</protein>
<dbReference type="Pfam" id="PF04085">
    <property type="entry name" value="MreC"/>
    <property type="match status" value="1"/>
</dbReference>
<dbReference type="InterPro" id="IPR042175">
    <property type="entry name" value="Cell/Rod_MreC_2"/>
</dbReference>
<reference evidence="7 8" key="1">
    <citation type="submission" date="2019-03" db="EMBL/GenBank/DDBJ databases">
        <title>Genomic Encyclopedia of Type Strains, Phase IV (KMG-IV): sequencing the most valuable type-strain genomes for metagenomic binning, comparative biology and taxonomic classification.</title>
        <authorList>
            <person name="Goeker M."/>
        </authorList>
    </citation>
    <scope>NUCLEOTIDE SEQUENCE [LARGE SCALE GENOMIC DNA]</scope>
    <source>
        <strain evidence="7 8">DSM 24984</strain>
    </source>
</reference>
<dbReference type="OrthoDB" id="9792313at2"/>
<dbReference type="Proteomes" id="UP000294614">
    <property type="component" value="Unassembled WGS sequence"/>
</dbReference>
<dbReference type="GO" id="GO:0008360">
    <property type="term" value="P:regulation of cell shape"/>
    <property type="evidence" value="ECO:0007669"/>
    <property type="project" value="UniProtKB-KW"/>
</dbReference>
<evidence type="ECO:0000256" key="4">
    <source>
        <dbReference type="ARBA" id="ARBA00032089"/>
    </source>
</evidence>
<dbReference type="GO" id="GO:0005886">
    <property type="term" value="C:plasma membrane"/>
    <property type="evidence" value="ECO:0007669"/>
    <property type="project" value="TreeGrafter"/>
</dbReference>
<dbReference type="EMBL" id="SMGG01000004">
    <property type="protein sequence ID" value="TCK60655.1"/>
    <property type="molecule type" value="Genomic_DNA"/>
</dbReference>
<evidence type="ECO:0000313" key="8">
    <source>
        <dbReference type="Proteomes" id="UP000294614"/>
    </source>
</evidence>
<dbReference type="Gene3D" id="2.40.10.350">
    <property type="entry name" value="Rod shape-determining protein MreC, domain 2"/>
    <property type="match status" value="1"/>
</dbReference>
<dbReference type="PIRSF" id="PIRSF038471">
    <property type="entry name" value="MreC"/>
    <property type="match status" value="1"/>
</dbReference>
<dbReference type="PANTHER" id="PTHR34138">
    <property type="entry name" value="CELL SHAPE-DETERMINING PROTEIN MREC"/>
    <property type="match status" value="1"/>
</dbReference>
<accession>A0A4R1K8K2</accession>
<sequence length="264" mass="29699">MKLWKKSLIAFIALLILVIIQARNPEIKGPFRGIIGNFVNPLVYYTEKSFSFFSDIWSGYINLVDVRRQNDRLKEANGQLMLENSLLREQVKEHGRIARLLKFKDYSDLDFVPTTVIGRNVKGYLKFIVIDRGSRDGIKRQDPVISFNGLVGMVREVYPDSAEVEVVLSPASNVSVMNNRTRTVGMVRGNGHGGMTVDFYDRLDGVKKGDTMVTSGLGGVYPKGLVVGYVDNVKTAETGLFKIMTISSKVRFEKLENVLVIRQQ</sequence>
<keyword evidence="5" id="KW-0175">Coiled coil</keyword>
<keyword evidence="8" id="KW-1185">Reference proteome</keyword>
<comment type="caution">
    <text evidence="7">The sequence shown here is derived from an EMBL/GenBank/DDBJ whole genome shotgun (WGS) entry which is preliminary data.</text>
</comment>
<organism evidence="7 8">
    <name type="scientific">Seleniivibrio woodruffii</name>
    <dbReference type="NCBI Taxonomy" id="1078050"/>
    <lineage>
        <taxon>Bacteria</taxon>
        <taxon>Pseudomonadati</taxon>
        <taxon>Deferribacterota</taxon>
        <taxon>Deferribacteres</taxon>
        <taxon>Deferribacterales</taxon>
        <taxon>Geovibrionaceae</taxon>
        <taxon>Seleniivibrio</taxon>
    </lineage>
</organism>
<dbReference type="PANTHER" id="PTHR34138:SF1">
    <property type="entry name" value="CELL SHAPE-DETERMINING PROTEIN MREC"/>
    <property type="match status" value="1"/>
</dbReference>
<dbReference type="Gene3D" id="2.40.10.340">
    <property type="entry name" value="Rod shape-determining protein MreC, domain 1"/>
    <property type="match status" value="1"/>
</dbReference>
<feature type="domain" description="Rod shape-determining protein MreC beta-barrel core" evidence="6">
    <location>
        <begin position="116"/>
        <end position="261"/>
    </location>
</feature>
<evidence type="ECO:0000256" key="1">
    <source>
        <dbReference type="ARBA" id="ARBA00009369"/>
    </source>
</evidence>
<evidence type="ECO:0000256" key="5">
    <source>
        <dbReference type="SAM" id="Coils"/>
    </source>
</evidence>
<evidence type="ECO:0000256" key="3">
    <source>
        <dbReference type="ARBA" id="ARBA00022960"/>
    </source>
</evidence>
<evidence type="ECO:0000313" key="7">
    <source>
        <dbReference type="EMBL" id="TCK60655.1"/>
    </source>
</evidence>
<dbReference type="NCBIfam" id="TIGR00219">
    <property type="entry name" value="mreC"/>
    <property type="match status" value="1"/>
</dbReference>
<evidence type="ECO:0000256" key="2">
    <source>
        <dbReference type="ARBA" id="ARBA00013855"/>
    </source>
</evidence>
<feature type="coiled-coil region" evidence="5">
    <location>
        <begin position="63"/>
        <end position="90"/>
    </location>
</feature>
<dbReference type="InterPro" id="IPR055342">
    <property type="entry name" value="MreC_beta-barrel_core"/>
</dbReference>
<keyword evidence="3" id="KW-0133">Cell shape</keyword>
<dbReference type="InterPro" id="IPR042177">
    <property type="entry name" value="Cell/Rod_1"/>
</dbReference>
<dbReference type="AlphaFoldDB" id="A0A4R1K8K2"/>
<comment type="similarity">
    <text evidence="1">Belongs to the MreC family.</text>
</comment>